<dbReference type="SUPFAM" id="SSF48600">
    <property type="entry name" value="Chorismate mutase II"/>
    <property type="match status" value="1"/>
</dbReference>
<evidence type="ECO:0000313" key="2">
    <source>
        <dbReference type="EMBL" id="GGJ99457.1"/>
    </source>
</evidence>
<proteinExistence type="predicted"/>
<dbReference type="RefSeq" id="WP_189170906.1">
    <property type="nucleotide sequence ID" value="NZ_BMQB01000006.1"/>
</dbReference>
<dbReference type="Proteomes" id="UP000649739">
    <property type="component" value="Unassembled WGS sequence"/>
</dbReference>
<dbReference type="Gene3D" id="1.20.59.10">
    <property type="entry name" value="Chorismate mutase"/>
    <property type="match status" value="1"/>
</dbReference>
<comment type="caution">
    <text evidence="2">The sequence shown here is derived from an EMBL/GenBank/DDBJ whole genome shotgun (WGS) entry which is preliminary data.</text>
</comment>
<organism evidence="2 3">
    <name type="scientific">Pilimelia anulata</name>
    <dbReference type="NCBI Taxonomy" id="53371"/>
    <lineage>
        <taxon>Bacteria</taxon>
        <taxon>Bacillati</taxon>
        <taxon>Actinomycetota</taxon>
        <taxon>Actinomycetes</taxon>
        <taxon>Micromonosporales</taxon>
        <taxon>Micromonosporaceae</taxon>
        <taxon>Pilimelia</taxon>
    </lineage>
</organism>
<evidence type="ECO:0000259" key="1">
    <source>
        <dbReference type="PROSITE" id="PS51168"/>
    </source>
</evidence>
<sequence>MSVPPADTTTAPDVTDLRARIDQIDATMLDLWRERAAISREVGRARLAGGGTRLALAREQQILTKFRQAIGEDGVQLALLLLRAGRGPL</sequence>
<dbReference type="InterPro" id="IPR036263">
    <property type="entry name" value="Chorismate_II_sf"/>
</dbReference>
<gene>
    <name evidence="2" type="ORF">GCM10010123_31630</name>
</gene>
<evidence type="ECO:0000313" key="3">
    <source>
        <dbReference type="Proteomes" id="UP000649739"/>
    </source>
</evidence>
<accession>A0A8J3FAX8</accession>
<dbReference type="NCBIfam" id="NF005894">
    <property type="entry name" value="PRK07857.1"/>
    <property type="match status" value="1"/>
</dbReference>
<dbReference type="InterPro" id="IPR002701">
    <property type="entry name" value="CM_II_prokaryot"/>
</dbReference>
<feature type="domain" description="Chorismate mutase" evidence="1">
    <location>
        <begin position="8"/>
        <end position="89"/>
    </location>
</feature>
<dbReference type="GO" id="GO:0004106">
    <property type="term" value="F:chorismate mutase activity"/>
    <property type="evidence" value="ECO:0007669"/>
    <property type="project" value="InterPro"/>
</dbReference>
<name>A0A8J3FAX8_9ACTN</name>
<dbReference type="NCBIfam" id="TIGR01808">
    <property type="entry name" value="CM_M_hiGC-arch"/>
    <property type="match status" value="1"/>
</dbReference>
<dbReference type="InterPro" id="IPR036979">
    <property type="entry name" value="CM_dom_sf"/>
</dbReference>
<reference evidence="2" key="1">
    <citation type="journal article" date="2014" name="Int. J. Syst. Evol. Microbiol.">
        <title>Complete genome sequence of Corynebacterium casei LMG S-19264T (=DSM 44701T), isolated from a smear-ripened cheese.</title>
        <authorList>
            <consortium name="US DOE Joint Genome Institute (JGI-PGF)"/>
            <person name="Walter F."/>
            <person name="Albersmeier A."/>
            <person name="Kalinowski J."/>
            <person name="Ruckert C."/>
        </authorList>
    </citation>
    <scope>NUCLEOTIDE SEQUENCE</scope>
    <source>
        <strain evidence="2">JCM 3090</strain>
    </source>
</reference>
<reference evidence="2" key="2">
    <citation type="submission" date="2020-09" db="EMBL/GenBank/DDBJ databases">
        <authorList>
            <person name="Sun Q."/>
            <person name="Ohkuma M."/>
        </authorList>
    </citation>
    <scope>NUCLEOTIDE SEQUENCE</scope>
    <source>
        <strain evidence="2">JCM 3090</strain>
    </source>
</reference>
<dbReference type="InterPro" id="IPR010958">
    <property type="entry name" value="Chorismate_mutase_highGC-bac"/>
</dbReference>
<dbReference type="AlphaFoldDB" id="A0A8J3FAX8"/>
<dbReference type="EMBL" id="BMQB01000006">
    <property type="protein sequence ID" value="GGJ99457.1"/>
    <property type="molecule type" value="Genomic_DNA"/>
</dbReference>
<dbReference type="PROSITE" id="PS51168">
    <property type="entry name" value="CHORISMATE_MUT_2"/>
    <property type="match status" value="1"/>
</dbReference>
<dbReference type="GO" id="GO:0046417">
    <property type="term" value="P:chorismate metabolic process"/>
    <property type="evidence" value="ECO:0007669"/>
    <property type="project" value="InterPro"/>
</dbReference>
<dbReference type="SMART" id="SM00830">
    <property type="entry name" value="CM_2"/>
    <property type="match status" value="1"/>
</dbReference>
<protein>
    <recommendedName>
        <fullName evidence="1">Chorismate mutase domain-containing protein</fullName>
    </recommendedName>
</protein>
<dbReference type="Pfam" id="PF01817">
    <property type="entry name" value="CM_2"/>
    <property type="match status" value="1"/>
</dbReference>
<keyword evidence="3" id="KW-1185">Reference proteome</keyword>